<dbReference type="RefSeq" id="XP_022769889.1">
    <property type="nucleotide sequence ID" value="XM_022914154.1"/>
</dbReference>
<protein>
    <recommendedName>
        <fullName evidence="4">Basic blue protein</fullName>
    </recommendedName>
    <alternativeName>
        <fullName evidence="5">Plantacyanin</fullName>
    </alternativeName>
</protein>
<keyword evidence="3" id="KW-1015">Disulfide bond</keyword>
<dbReference type="PROSITE" id="PS51257">
    <property type="entry name" value="PROKAR_LIPOPROTEIN"/>
    <property type="match status" value="1"/>
</dbReference>
<accession>A0A6P6AYD8</accession>
<dbReference type="Pfam" id="PF02298">
    <property type="entry name" value="Cu_bind_like"/>
    <property type="match status" value="1"/>
</dbReference>
<evidence type="ECO:0000256" key="6">
    <source>
        <dbReference type="SAM" id="SignalP"/>
    </source>
</evidence>
<gene>
    <name evidence="9" type="primary">LOC111313472</name>
</gene>
<keyword evidence="8" id="KW-1185">Reference proteome</keyword>
<keyword evidence="6" id="KW-0732">Signal</keyword>
<dbReference type="Proteomes" id="UP000515121">
    <property type="component" value="Unplaced"/>
</dbReference>
<dbReference type="Gene3D" id="2.60.40.420">
    <property type="entry name" value="Cupredoxins - blue copper proteins"/>
    <property type="match status" value="1"/>
</dbReference>
<dbReference type="CDD" id="cd11013">
    <property type="entry name" value="Plantacyanin"/>
    <property type="match status" value="1"/>
</dbReference>
<dbReference type="InterPro" id="IPR041844">
    <property type="entry name" value="Plantacyanin"/>
</dbReference>
<dbReference type="SUPFAM" id="SSF49503">
    <property type="entry name" value="Cupredoxins"/>
    <property type="match status" value="1"/>
</dbReference>
<proteinExistence type="predicted"/>
<name>A0A6P6AYD8_DURZI</name>
<evidence type="ECO:0000256" key="1">
    <source>
        <dbReference type="ARBA" id="ARBA00022723"/>
    </source>
</evidence>
<dbReference type="AlphaFoldDB" id="A0A6P6AYD8"/>
<keyword evidence="1" id="KW-0479">Metal-binding</keyword>
<organism evidence="8 9">
    <name type="scientific">Durio zibethinus</name>
    <name type="common">Durian</name>
    <dbReference type="NCBI Taxonomy" id="66656"/>
    <lineage>
        <taxon>Eukaryota</taxon>
        <taxon>Viridiplantae</taxon>
        <taxon>Streptophyta</taxon>
        <taxon>Embryophyta</taxon>
        <taxon>Tracheophyta</taxon>
        <taxon>Spermatophyta</taxon>
        <taxon>Magnoliopsida</taxon>
        <taxon>eudicotyledons</taxon>
        <taxon>Gunneridae</taxon>
        <taxon>Pentapetalae</taxon>
        <taxon>rosids</taxon>
        <taxon>malvids</taxon>
        <taxon>Malvales</taxon>
        <taxon>Malvaceae</taxon>
        <taxon>Helicteroideae</taxon>
        <taxon>Durio</taxon>
    </lineage>
</organism>
<dbReference type="InterPro" id="IPR008972">
    <property type="entry name" value="Cupredoxin"/>
</dbReference>
<dbReference type="PANTHER" id="PTHR33021">
    <property type="entry name" value="BLUE COPPER PROTEIN"/>
    <property type="match status" value="1"/>
</dbReference>
<keyword evidence="2" id="KW-0186">Copper</keyword>
<dbReference type="InterPro" id="IPR039391">
    <property type="entry name" value="Phytocyanin-like"/>
</dbReference>
<evidence type="ECO:0000256" key="4">
    <source>
        <dbReference type="ARBA" id="ARBA00071970"/>
    </source>
</evidence>
<evidence type="ECO:0000256" key="2">
    <source>
        <dbReference type="ARBA" id="ARBA00023008"/>
    </source>
</evidence>
<dbReference type="OrthoDB" id="1934652at2759"/>
<evidence type="ECO:0000256" key="3">
    <source>
        <dbReference type="ARBA" id="ARBA00023157"/>
    </source>
</evidence>
<sequence length="127" mass="13506">MPHQGRCSANPVLVLACTLILLLAQFEITQAETFTVGETSGWSFNVQSWAKGKKFKAGDTLVFNYDPSLHNVAVVGVDGYNNCSASPSSEVYSSGNDAIELSKGRNYFICSIPGHCDGGLKIAVDAS</sequence>
<dbReference type="GO" id="GO:0005886">
    <property type="term" value="C:plasma membrane"/>
    <property type="evidence" value="ECO:0007669"/>
    <property type="project" value="TreeGrafter"/>
</dbReference>
<dbReference type="KEGG" id="dzi:111313472"/>
<feature type="signal peptide" evidence="6">
    <location>
        <begin position="1"/>
        <end position="31"/>
    </location>
</feature>
<dbReference type="GO" id="GO:0046872">
    <property type="term" value="F:metal ion binding"/>
    <property type="evidence" value="ECO:0007669"/>
    <property type="project" value="UniProtKB-KW"/>
</dbReference>
<dbReference type="FunFam" id="2.60.40.420:FF:000013">
    <property type="entry name" value="basic blue protein-like"/>
    <property type="match status" value="1"/>
</dbReference>
<feature type="chain" id="PRO_5027715321" description="Basic blue protein" evidence="6">
    <location>
        <begin position="32"/>
        <end position="127"/>
    </location>
</feature>
<evidence type="ECO:0000313" key="9">
    <source>
        <dbReference type="RefSeq" id="XP_022769889.1"/>
    </source>
</evidence>
<dbReference type="InterPro" id="IPR003245">
    <property type="entry name" value="Phytocyanin_dom"/>
</dbReference>
<dbReference type="PANTHER" id="PTHR33021:SF469">
    <property type="entry name" value="PHYTOCYANIN DOMAIN-CONTAINING PROTEIN"/>
    <property type="match status" value="1"/>
</dbReference>
<evidence type="ECO:0000259" key="7">
    <source>
        <dbReference type="PROSITE" id="PS51485"/>
    </source>
</evidence>
<reference evidence="9" key="1">
    <citation type="submission" date="2025-08" db="UniProtKB">
        <authorList>
            <consortium name="RefSeq"/>
        </authorList>
    </citation>
    <scope>IDENTIFICATION</scope>
    <source>
        <tissue evidence="9">Fruit stalk</tissue>
    </source>
</reference>
<evidence type="ECO:0000313" key="8">
    <source>
        <dbReference type="Proteomes" id="UP000515121"/>
    </source>
</evidence>
<dbReference type="GO" id="GO:0009055">
    <property type="term" value="F:electron transfer activity"/>
    <property type="evidence" value="ECO:0007669"/>
    <property type="project" value="InterPro"/>
</dbReference>
<dbReference type="GeneID" id="111313472"/>
<evidence type="ECO:0000256" key="5">
    <source>
        <dbReference type="ARBA" id="ARBA00082491"/>
    </source>
</evidence>
<feature type="domain" description="Phytocyanin" evidence="7">
    <location>
        <begin position="32"/>
        <end position="127"/>
    </location>
</feature>
<dbReference type="PROSITE" id="PS51485">
    <property type="entry name" value="PHYTOCYANIN"/>
    <property type="match status" value="1"/>
</dbReference>